<sequence length="179" mass="18591">MKKVIREGDRTSHGGLVVSGAAHSNFFGKAVARVGDMVSCPIPGHGACPIIEGDPSWNVGGKPVALEGHMTACGAVLFSSMPEVDRSYEGNGAASSGSARAIVAKALTAASALAATSGKFDQHFLLHDEITGAPLVNRMYRIKWSGGTIEGRTDEHGHTQKTSSGTAEEITIEIFAENA</sequence>
<dbReference type="Pfam" id="PF05488">
    <property type="entry name" value="PAAR_motif"/>
    <property type="match status" value="1"/>
</dbReference>
<dbReference type="RefSeq" id="WP_130105372.1">
    <property type="nucleotide sequence ID" value="NZ_CP025781.1"/>
</dbReference>
<dbReference type="Proteomes" id="UP000515917">
    <property type="component" value="Chromosome"/>
</dbReference>
<protein>
    <recommendedName>
        <fullName evidence="3">PAAR domain-containing protein</fullName>
    </recommendedName>
</protein>
<organism evidence="1 2">
    <name type="scientific">Iodobacter fluviatilis</name>
    <dbReference type="NCBI Taxonomy" id="537"/>
    <lineage>
        <taxon>Bacteria</taxon>
        <taxon>Pseudomonadati</taxon>
        <taxon>Pseudomonadota</taxon>
        <taxon>Betaproteobacteria</taxon>
        <taxon>Neisseriales</taxon>
        <taxon>Chitinibacteraceae</taxon>
        <taxon>Iodobacter</taxon>
    </lineage>
</organism>
<evidence type="ECO:0000313" key="1">
    <source>
        <dbReference type="EMBL" id="QBC42756.1"/>
    </source>
</evidence>
<name>A0A7G3G687_9NEIS</name>
<dbReference type="AlphaFoldDB" id="A0A7G3G687"/>
<reference evidence="1 2" key="1">
    <citation type="submission" date="2018-01" db="EMBL/GenBank/DDBJ databases">
        <title>Genome sequence of Iodobacter sp. strain PCH194 isolated from Indian Trans-Himalaya.</title>
        <authorList>
            <person name="Kumar V."/>
            <person name="Thakur V."/>
            <person name="Kumar S."/>
            <person name="Singh D."/>
        </authorList>
    </citation>
    <scope>NUCLEOTIDE SEQUENCE [LARGE SCALE GENOMIC DNA]</scope>
    <source>
        <strain evidence="1 2">PCH194</strain>
    </source>
</reference>
<dbReference type="KEGG" id="ifl:C1H71_03785"/>
<dbReference type="Gene3D" id="2.60.200.60">
    <property type="match status" value="1"/>
</dbReference>
<evidence type="ECO:0000313" key="2">
    <source>
        <dbReference type="Proteomes" id="UP000515917"/>
    </source>
</evidence>
<proteinExistence type="predicted"/>
<dbReference type="InterPro" id="IPR008727">
    <property type="entry name" value="PAAR_motif"/>
</dbReference>
<dbReference type="EMBL" id="CP025781">
    <property type="protein sequence ID" value="QBC42756.1"/>
    <property type="molecule type" value="Genomic_DNA"/>
</dbReference>
<accession>A0A7G3G687</accession>
<evidence type="ECO:0008006" key="3">
    <source>
        <dbReference type="Google" id="ProtNLM"/>
    </source>
</evidence>
<dbReference type="CDD" id="cd14744">
    <property type="entry name" value="PAAR_CT_2"/>
    <property type="match status" value="1"/>
</dbReference>
<gene>
    <name evidence="1" type="ORF">C1H71_03785</name>
</gene>
<keyword evidence="2" id="KW-1185">Reference proteome</keyword>